<dbReference type="STRING" id="4536.A0A0E0I2T3"/>
<dbReference type="Proteomes" id="UP000006591">
    <property type="component" value="Chromosome 7"/>
</dbReference>
<sequence>MMRPPPPPSAPPPSPPRAVFPSARRCLPSPHRFLPSTRRKGLVTVAKLVFLAELKAHTLHLVDNGGELMLVHHCFGTTRRGAGGGGFNLFNDRLTSFYYTHRVRLMLQLWMNSFVCSQRFSVIAMKKQLQDEIQQHEEAPAGAGLEAWKWKGRPRGARAVNSKYRGLEWAM</sequence>
<evidence type="ECO:0000313" key="1">
    <source>
        <dbReference type="EnsemblPlants" id="ONIVA07G18300.1"/>
    </source>
</evidence>
<dbReference type="AlphaFoldDB" id="A0A0E0I2T3"/>
<keyword evidence="2" id="KW-1185">Reference proteome</keyword>
<dbReference type="HOGENOM" id="CLU_1629653_0_0_1"/>
<protein>
    <submittedName>
        <fullName evidence="1">Uncharacterized protein</fullName>
    </submittedName>
</protein>
<proteinExistence type="predicted"/>
<dbReference type="EnsemblPlants" id="ONIVA07G18300.1">
    <property type="protein sequence ID" value="ONIVA07G18300.1"/>
    <property type="gene ID" value="ONIVA07G18300"/>
</dbReference>
<name>A0A0E0I2T3_ORYNI</name>
<reference evidence="1" key="2">
    <citation type="submission" date="2018-04" db="EMBL/GenBank/DDBJ databases">
        <title>OnivRS2 (Oryza nivara Reference Sequence Version 2).</title>
        <authorList>
            <person name="Zhang J."/>
            <person name="Kudrna D."/>
            <person name="Lee S."/>
            <person name="Talag J."/>
            <person name="Rajasekar S."/>
            <person name="Welchert J."/>
            <person name="Hsing Y.-I."/>
            <person name="Wing R.A."/>
        </authorList>
    </citation>
    <scope>NUCLEOTIDE SEQUENCE [LARGE SCALE GENOMIC DNA]</scope>
    <source>
        <strain evidence="1">SL10</strain>
    </source>
</reference>
<evidence type="ECO:0000313" key="2">
    <source>
        <dbReference type="Proteomes" id="UP000006591"/>
    </source>
</evidence>
<accession>A0A0E0I2T3</accession>
<organism evidence="1">
    <name type="scientific">Oryza nivara</name>
    <name type="common">Indian wild rice</name>
    <name type="synonym">Oryza sativa f. spontanea</name>
    <dbReference type="NCBI Taxonomy" id="4536"/>
    <lineage>
        <taxon>Eukaryota</taxon>
        <taxon>Viridiplantae</taxon>
        <taxon>Streptophyta</taxon>
        <taxon>Embryophyta</taxon>
        <taxon>Tracheophyta</taxon>
        <taxon>Spermatophyta</taxon>
        <taxon>Magnoliopsida</taxon>
        <taxon>Liliopsida</taxon>
        <taxon>Poales</taxon>
        <taxon>Poaceae</taxon>
        <taxon>BOP clade</taxon>
        <taxon>Oryzoideae</taxon>
        <taxon>Oryzeae</taxon>
        <taxon>Oryzinae</taxon>
        <taxon>Oryza</taxon>
    </lineage>
</organism>
<reference evidence="1" key="1">
    <citation type="submission" date="2015-04" db="UniProtKB">
        <authorList>
            <consortium name="EnsemblPlants"/>
        </authorList>
    </citation>
    <scope>IDENTIFICATION</scope>
    <source>
        <strain evidence="1">SL10</strain>
    </source>
</reference>
<dbReference type="Gramene" id="ONIVA07G18300.1">
    <property type="protein sequence ID" value="ONIVA07G18300.1"/>
    <property type="gene ID" value="ONIVA07G18300"/>
</dbReference>